<keyword evidence="3" id="KW-1185">Reference proteome</keyword>
<comment type="caution">
    <text evidence="2">The sequence shown here is derived from an EMBL/GenBank/DDBJ whole genome shotgun (WGS) entry which is preliminary data.</text>
</comment>
<feature type="transmembrane region" description="Helical" evidence="1">
    <location>
        <begin position="16"/>
        <end position="33"/>
    </location>
</feature>
<keyword evidence="1" id="KW-0812">Transmembrane</keyword>
<dbReference type="Proteomes" id="UP000789508">
    <property type="component" value="Unassembled WGS sequence"/>
</dbReference>
<dbReference type="EMBL" id="CAJVPS010001791">
    <property type="protein sequence ID" value="CAG8550513.1"/>
    <property type="molecule type" value="Genomic_DNA"/>
</dbReference>
<dbReference type="PANTHER" id="PTHR24301">
    <property type="entry name" value="THROMBOXANE-A SYNTHASE"/>
    <property type="match status" value="1"/>
</dbReference>
<reference evidence="2" key="1">
    <citation type="submission" date="2021-06" db="EMBL/GenBank/DDBJ databases">
        <authorList>
            <person name="Kallberg Y."/>
            <person name="Tangrot J."/>
            <person name="Rosling A."/>
        </authorList>
    </citation>
    <scope>NUCLEOTIDE SEQUENCE</scope>
    <source>
        <strain evidence="2">FL130A</strain>
    </source>
</reference>
<keyword evidence="1" id="KW-0472">Membrane</keyword>
<dbReference type="SUPFAM" id="SSF48264">
    <property type="entry name" value="Cytochrome P450"/>
    <property type="match status" value="1"/>
</dbReference>
<dbReference type="GO" id="GO:0004497">
    <property type="term" value="F:monooxygenase activity"/>
    <property type="evidence" value="ECO:0007669"/>
    <property type="project" value="InterPro"/>
</dbReference>
<sequence length="150" mass="17506">MKFLVNFLTSLSLGDWITILFVTIILYISLFYYEYYTRDNPLPGPFPLPIVGSLYQKSSSNLAKWIYDLAKIHGEIFEIWIGPQRQIVLSSAELIEQLNVPSTKSNFIIRYAYHEGLEAWGTDTGITFNRNIESWRFNRKYFDYAVTNPS</sequence>
<dbReference type="PANTHER" id="PTHR24301:SF2">
    <property type="entry name" value="THROMBOXANE-A SYNTHASE"/>
    <property type="match status" value="1"/>
</dbReference>
<organism evidence="2 3">
    <name type="scientific">Ambispora leptoticha</name>
    <dbReference type="NCBI Taxonomy" id="144679"/>
    <lineage>
        <taxon>Eukaryota</taxon>
        <taxon>Fungi</taxon>
        <taxon>Fungi incertae sedis</taxon>
        <taxon>Mucoromycota</taxon>
        <taxon>Glomeromycotina</taxon>
        <taxon>Glomeromycetes</taxon>
        <taxon>Archaeosporales</taxon>
        <taxon>Ambisporaceae</taxon>
        <taxon>Ambispora</taxon>
    </lineage>
</organism>
<evidence type="ECO:0000313" key="3">
    <source>
        <dbReference type="Proteomes" id="UP000789508"/>
    </source>
</evidence>
<keyword evidence="1" id="KW-1133">Transmembrane helix</keyword>
<dbReference type="InterPro" id="IPR036396">
    <property type="entry name" value="Cyt_P450_sf"/>
</dbReference>
<name>A0A9N9B462_9GLOM</name>
<protein>
    <submittedName>
        <fullName evidence="2">14243_t:CDS:1</fullName>
    </submittedName>
</protein>
<dbReference type="InterPro" id="IPR001128">
    <property type="entry name" value="Cyt_P450"/>
</dbReference>
<evidence type="ECO:0000313" key="2">
    <source>
        <dbReference type="EMBL" id="CAG8550513.1"/>
    </source>
</evidence>
<dbReference type="GO" id="GO:0020037">
    <property type="term" value="F:heme binding"/>
    <property type="evidence" value="ECO:0007669"/>
    <property type="project" value="InterPro"/>
</dbReference>
<feature type="non-terminal residue" evidence="2">
    <location>
        <position position="150"/>
    </location>
</feature>
<proteinExistence type="predicted"/>
<gene>
    <name evidence="2" type="ORF">ALEPTO_LOCUS5853</name>
</gene>
<dbReference type="GO" id="GO:0005506">
    <property type="term" value="F:iron ion binding"/>
    <property type="evidence" value="ECO:0007669"/>
    <property type="project" value="InterPro"/>
</dbReference>
<dbReference type="Gene3D" id="1.10.630.10">
    <property type="entry name" value="Cytochrome P450"/>
    <property type="match status" value="1"/>
</dbReference>
<evidence type="ECO:0000256" key="1">
    <source>
        <dbReference type="SAM" id="Phobius"/>
    </source>
</evidence>
<dbReference type="OrthoDB" id="1470350at2759"/>
<accession>A0A9N9B462</accession>
<dbReference type="Pfam" id="PF00067">
    <property type="entry name" value="p450"/>
    <property type="match status" value="1"/>
</dbReference>
<dbReference type="AlphaFoldDB" id="A0A9N9B462"/>
<dbReference type="GO" id="GO:0016705">
    <property type="term" value="F:oxidoreductase activity, acting on paired donors, with incorporation or reduction of molecular oxygen"/>
    <property type="evidence" value="ECO:0007669"/>
    <property type="project" value="InterPro"/>
</dbReference>